<keyword evidence="5" id="KW-0998">Cell outer membrane</keyword>
<evidence type="ECO:0000313" key="10">
    <source>
        <dbReference type="Proteomes" id="UP000267223"/>
    </source>
</evidence>
<comment type="caution">
    <text evidence="9">The sequence shown here is derived from an EMBL/GenBank/DDBJ whole genome shotgun (WGS) entry which is preliminary data.</text>
</comment>
<keyword evidence="10" id="KW-1185">Reference proteome</keyword>
<reference evidence="9 10" key="1">
    <citation type="submission" date="2018-11" db="EMBL/GenBank/DDBJ databases">
        <title>Draft genome sequence of Ferruginibacter sp. BO-59.</title>
        <authorList>
            <person name="Im W.T."/>
        </authorList>
    </citation>
    <scope>NUCLEOTIDE SEQUENCE [LARGE SCALE GENOMIC DNA]</scope>
    <source>
        <strain evidence="9 10">BO-59</strain>
    </source>
</reference>
<dbReference type="EMBL" id="RJJR01000004">
    <property type="protein sequence ID" value="RNI37990.1"/>
    <property type="molecule type" value="Genomic_DNA"/>
</dbReference>
<feature type="chain" id="PRO_5018323426" evidence="6">
    <location>
        <begin position="21"/>
        <end position="531"/>
    </location>
</feature>
<accession>A0A3M9NJM1</accession>
<keyword evidence="4" id="KW-0472">Membrane</keyword>
<dbReference type="Pfam" id="PF14322">
    <property type="entry name" value="SusD-like_3"/>
    <property type="match status" value="1"/>
</dbReference>
<sequence>MKKIFSYLFAGLLVISAASCKKLDLAPLDYFGSGNFWKNKSQVDGAMIGLHSQLRDYQFTFYTMGEMRGGDLMTGTGATGTSSLNSQSIITQDLRESSPGISNWGGLYNPIFQVNNFISQVEKATYLTGQDKSYYLGQAYGLRAFYYFNLYRTFGRVPLAKEPKVLTNTPTSADQAYLPRAATEKETLDFIKSDIDNSVKNFNGDYTSKGNKSQWSLGATNMLKSEVYLWTAKVRTDGQAPQNTAADLTVARTALEDLISHYTLQSNFGDVFKYKNKGNSEIIFALRYAVGEASNNFSQFVYQASDPMASFVNSSGGSLVPNRYQSDVSKTGDPMNLLGSGIIRYEYQYALYQQFDTALDSRAKSTFFDIYKPPIADNKFVLLSKFLGTIDNGSRIFADDIPVYRLAEAYLLLAEIKNKQGEDPSAEINLIRARAYGSNPYPVYVNGSFEENELAIFEERQKEFVGEGKRWYDLRRMQDANGDPLAFKTDVPLVGVLSKDNAYKLLWPIDRSTLTSDETLVNDQNPGYPGT</sequence>
<protein>
    <submittedName>
        <fullName evidence="9">RagB/SusD family nutrient uptake outer membrane protein</fullName>
    </submittedName>
</protein>
<dbReference type="SUPFAM" id="SSF48452">
    <property type="entry name" value="TPR-like"/>
    <property type="match status" value="1"/>
</dbReference>
<organism evidence="9 10">
    <name type="scientific">Hanamia caeni</name>
    <dbReference type="NCBI Taxonomy" id="2294116"/>
    <lineage>
        <taxon>Bacteria</taxon>
        <taxon>Pseudomonadati</taxon>
        <taxon>Bacteroidota</taxon>
        <taxon>Chitinophagia</taxon>
        <taxon>Chitinophagales</taxon>
        <taxon>Chitinophagaceae</taxon>
        <taxon>Hanamia</taxon>
    </lineage>
</organism>
<proteinExistence type="inferred from homology"/>
<feature type="domain" description="RagB/SusD" evidence="7">
    <location>
        <begin position="393"/>
        <end position="528"/>
    </location>
</feature>
<evidence type="ECO:0000256" key="5">
    <source>
        <dbReference type="ARBA" id="ARBA00023237"/>
    </source>
</evidence>
<dbReference type="Proteomes" id="UP000267223">
    <property type="component" value="Unassembled WGS sequence"/>
</dbReference>
<evidence type="ECO:0000256" key="4">
    <source>
        <dbReference type="ARBA" id="ARBA00023136"/>
    </source>
</evidence>
<evidence type="ECO:0000259" key="7">
    <source>
        <dbReference type="Pfam" id="PF07980"/>
    </source>
</evidence>
<dbReference type="Pfam" id="PF07980">
    <property type="entry name" value="SusD_RagB"/>
    <property type="match status" value="1"/>
</dbReference>
<dbReference type="AlphaFoldDB" id="A0A3M9NJM1"/>
<dbReference type="InterPro" id="IPR011990">
    <property type="entry name" value="TPR-like_helical_dom_sf"/>
</dbReference>
<dbReference type="PROSITE" id="PS51257">
    <property type="entry name" value="PROKAR_LIPOPROTEIN"/>
    <property type="match status" value="1"/>
</dbReference>
<evidence type="ECO:0000259" key="8">
    <source>
        <dbReference type="Pfam" id="PF14322"/>
    </source>
</evidence>
<evidence type="ECO:0000313" key="9">
    <source>
        <dbReference type="EMBL" id="RNI37990.1"/>
    </source>
</evidence>
<comment type="subcellular location">
    <subcellularLocation>
        <location evidence="1">Cell outer membrane</location>
    </subcellularLocation>
</comment>
<dbReference type="OrthoDB" id="5694214at2"/>
<dbReference type="Gene3D" id="1.25.40.390">
    <property type="match status" value="1"/>
</dbReference>
<evidence type="ECO:0000256" key="1">
    <source>
        <dbReference type="ARBA" id="ARBA00004442"/>
    </source>
</evidence>
<evidence type="ECO:0000256" key="2">
    <source>
        <dbReference type="ARBA" id="ARBA00006275"/>
    </source>
</evidence>
<evidence type="ECO:0000256" key="3">
    <source>
        <dbReference type="ARBA" id="ARBA00022729"/>
    </source>
</evidence>
<gene>
    <name evidence="9" type="ORF">EFY79_07090</name>
</gene>
<dbReference type="CDD" id="cd08977">
    <property type="entry name" value="SusD"/>
    <property type="match status" value="1"/>
</dbReference>
<comment type="similarity">
    <text evidence="2">Belongs to the SusD family.</text>
</comment>
<dbReference type="InterPro" id="IPR012944">
    <property type="entry name" value="SusD_RagB_dom"/>
</dbReference>
<keyword evidence="3 6" id="KW-0732">Signal</keyword>
<dbReference type="GO" id="GO:0009279">
    <property type="term" value="C:cell outer membrane"/>
    <property type="evidence" value="ECO:0007669"/>
    <property type="project" value="UniProtKB-SubCell"/>
</dbReference>
<feature type="signal peptide" evidence="6">
    <location>
        <begin position="1"/>
        <end position="20"/>
    </location>
</feature>
<evidence type="ECO:0000256" key="6">
    <source>
        <dbReference type="SAM" id="SignalP"/>
    </source>
</evidence>
<name>A0A3M9NJM1_9BACT</name>
<dbReference type="RefSeq" id="WP_123119978.1">
    <property type="nucleotide sequence ID" value="NZ_RJJR01000004.1"/>
</dbReference>
<dbReference type="InterPro" id="IPR033985">
    <property type="entry name" value="SusD-like_N"/>
</dbReference>
<feature type="domain" description="SusD-like N-terminal" evidence="8">
    <location>
        <begin position="82"/>
        <end position="201"/>
    </location>
</feature>